<comment type="caution">
    <text evidence="1">The sequence shown here is derived from an EMBL/GenBank/DDBJ whole genome shotgun (WGS) entry which is preliminary data.</text>
</comment>
<dbReference type="Proteomes" id="UP001055811">
    <property type="component" value="Linkage Group LG04"/>
</dbReference>
<gene>
    <name evidence="1" type="ORF">L2E82_25439</name>
</gene>
<protein>
    <submittedName>
        <fullName evidence="1">Uncharacterized protein</fullName>
    </submittedName>
</protein>
<organism evidence="1 2">
    <name type="scientific">Cichorium intybus</name>
    <name type="common">Chicory</name>
    <dbReference type="NCBI Taxonomy" id="13427"/>
    <lineage>
        <taxon>Eukaryota</taxon>
        <taxon>Viridiplantae</taxon>
        <taxon>Streptophyta</taxon>
        <taxon>Embryophyta</taxon>
        <taxon>Tracheophyta</taxon>
        <taxon>Spermatophyta</taxon>
        <taxon>Magnoliopsida</taxon>
        <taxon>eudicotyledons</taxon>
        <taxon>Gunneridae</taxon>
        <taxon>Pentapetalae</taxon>
        <taxon>asterids</taxon>
        <taxon>campanulids</taxon>
        <taxon>Asterales</taxon>
        <taxon>Asteraceae</taxon>
        <taxon>Cichorioideae</taxon>
        <taxon>Cichorieae</taxon>
        <taxon>Cichoriinae</taxon>
        <taxon>Cichorium</taxon>
    </lineage>
</organism>
<keyword evidence="2" id="KW-1185">Reference proteome</keyword>
<accession>A0ACB9E4K0</accession>
<reference evidence="1 2" key="2">
    <citation type="journal article" date="2022" name="Mol. Ecol. Resour.">
        <title>The genomes of chicory, endive, great burdock and yacon provide insights into Asteraceae paleo-polyploidization history and plant inulin production.</title>
        <authorList>
            <person name="Fan W."/>
            <person name="Wang S."/>
            <person name="Wang H."/>
            <person name="Wang A."/>
            <person name="Jiang F."/>
            <person name="Liu H."/>
            <person name="Zhao H."/>
            <person name="Xu D."/>
            <person name="Zhang Y."/>
        </authorList>
    </citation>
    <scope>NUCLEOTIDE SEQUENCE [LARGE SCALE GENOMIC DNA]</scope>
    <source>
        <strain evidence="2">cv. Punajuju</strain>
        <tissue evidence="1">Leaves</tissue>
    </source>
</reference>
<proteinExistence type="predicted"/>
<reference evidence="2" key="1">
    <citation type="journal article" date="2022" name="Mol. Ecol. Resour.">
        <title>The genomes of chicory, endive, great burdock and yacon provide insights into Asteraceae palaeo-polyploidization history and plant inulin production.</title>
        <authorList>
            <person name="Fan W."/>
            <person name="Wang S."/>
            <person name="Wang H."/>
            <person name="Wang A."/>
            <person name="Jiang F."/>
            <person name="Liu H."/>
            <person name="Zhao H."/>
            <person name="Xu D."/>
            <person name="Zhang Y."/>
        </authorList>
    </citation>
    <scope>NUCLEOTIDE SEQUENCE [LARGE SCALE GENOMIC DNA]</scope>
    <source>
        <strain evidence="2">cv. Punajuju</strain>
    </source>
</reference>
<evidence type="ECO:0000313" key="2">
    <source>
        <dbReference type="Proteomes" id="UP001055811"/>
    </source>
</evidence>
<dbReference type="EMBL" id="CM042012">
    <property type="protein sequence ID" value="KAI3753387.1"/>
    <property type="molecule type" value="Genomic_DNA"/>
</dbReference>
<name>A0ACB9E4K0_CICIN</name>
<sequence length="306" mass="35336">MKPCVEFIDFNSMASSSSSWWQSLFSPAKNSYTAHCFKRLQEYAIKAKVKVIRSSQEDKSLSSLKEMEKIIGYKFKQKLLLQQAFTHPSYKDAESYERLEYVGDSILNFLVSKQQFFMYPNLPPGSLTALRAANVDTEKLARIAVKYNFHKYIRHENPKLSKQIQVFMRALEKYPFHSYGLIDAPKILADIVESTIGAIYVDSNSSIDTTWEVTKILLDPMITPEMLQQNPVRKLNELCHKKKMKIRLRDKWSKEGVYEVFIDNKLKGRGKYQAKKEIALNRAAEDACNNIMNDDMDNAKTNIAES</sequence>
<evidence type="ECO:0000313" key="1">
    <source>
        <dbReference type="EMBL" id="KAI3753387.1"/>
    </source>
</evidence>